<evidence type="ECO:0000256" key="5">
    <source>
        <dbReference type="ARBA" id="ARBA00022741"/>
    </source>
</evidence>
<dbReference type="GO" id="GO:0005524">
    <property type="term" value="F:ATP binding"/>
    <property type="evidence" value="ECO:0007669"/>
    <property type="project" value="UniProtKB-KW"/>
</dbReference>
<dbReference type="InterPro" id="IPR018484">
    <property type="entry name" value="FGGY_N"/>
</dbReference>
<evidence type="ECO:0000259" key="11">
    <source>
        <dbReference type="Pfam" id="PF00370"/>
    </source>
</evidence>
<comment type="pathway">
    <text evidence="1">Polyol metabolism; glycerol degradation via glycerol kinase pathway; sn-glycerol 3-phosphate from glycerol: step 1/1.</text>
</comment>
<name>A0A552X2V5_9GAMM</name>
<dbReference type="GO" id="GO:0019563">
    <property type="term" value="P:glycerol catabolic process"/>
    <property type="evidence" value="ECO:0007669"/>
    <property type="project" value="TreeGrafter"/>
</dbReference>
<keyword evidence="4 13" id="KW-0808">Transferase</keyword>
<keyword evidence="5" id="KW-0547">Nucleotide-binding</keyword>
<keyword evidence="8" id="KW-0067">ATP-binding</keyword>
<keyword evidence="14" id="KW-1185">Reference proteome</keyword>
<dbReference type="PANTHER" id="PTHR10196:SF78">
    <property type="entry name" value="GLYCEROL KINASE"/>
    <property type="match status" value="1"/>
</dbReference>
<dbReference type="InterPro" id="IPR005999">
    <property type="entry name" value="Glycerol_kin"/>
</dbReference>
<dbReference type="OrthoDB" id="9805576at2"/>
<dbReference type="FunFam" id="3.30.420.40:FF:000008">
    <property type="entry name" value="Glycerol kinase"/>
    <property type="match status" value="1"/>
</dbReference>
<dbReference type="AlphaFoldDB" id="A0A552X2V5"/>
<evidence type="ECO:0000256" key="2">
    <source>
        <dbReference type="ARBA" id="ARBA00009156"/>
    </source>
</evidence>
<dbReference type="PIRSF" id="PIRSF000538">
    <property type="entry name" value="GlpK"/>
    <property type="match status" value="1"/>
</dbReference>
<dbReference type="GO" id="GO:0006072">
    <property type="term" value="P:glycerol-3-phosphate metabolic process"/>
    <property type="evidence" value="ECO:0007669"/>
    <property type="project" value="InterPro"/>
</dbReference>
<dbReference type="Gene3D" id="3.30.420.40">
    <property type="match status" value="2"/>
</dbReference>
<evidence type="ECO:0000313" key="14">
    <source>
        <dbReference type="Proteomes" id="UP000320359"/>
    </source>
</evidence>
<feature type="domain" description="Carbohydrate kinase FGGY N-terminal" evidence="11">
    <location>
        <begin position="6"/>
        <end position="261"/>
    </location>
</feature>
<feature type="domain" description="Carbohydrate kinase FGGY C-terminal" evidence="12">
    <location>
        <begin position="271"/>
        <end position="458"/>
    </location>
</feature>
<dbReference type="PANTHER" id="PTHR10196">
    <property type="entry name" value="SUGAR KINASE"/>
    <property type="match status" value="1"/>
</dbReference>
<dbReference type="Pfam" id="PF00370">
    <property type="entry name" value="FGGY_N"/>
    <property type="match status" value="1"/>
</dbReference>
<evidence type="ECO:0000256" key="8">
    <source>
        <dbReference type="ARBA" id="ARBA00022840"/>
    </source>
</evidence>
<dbReference type="EMBL" id="VJWL01000002">
    <property type="protein sequence ID" value="TRW48943.1"/>
    <property type="molecule type" value="Genomic_DNA"/>
</dbReference>
<dbReference type="RefSeq" id="WP_143235928.1">
    <property type="nucleotide sequence ID" value="NZ_VJWL01000002.1"/>
</dbReference>
<proteinExistence type="inferred from homology"/>
<dbReference type="InterPro" id="IPR018483">
    <property type="entry name" value="Carb_kinase_FGGY_CS"/>
</dbReference>
<dbReference type="CDD" id="cd07786">
    <property type="entry name" value="FGGY_EcGK_like"/>
    <property type="match status" value="1"/>
</dbReference>
<dbReference type="GO" id="GO:0005829">
    <property type="term" value="C:cytosol"/>
    <property type="evidence" value="ECO:0007669"/>
    <property type="project" value="TreeGrafter"/>
</dbReference>
<comment type="similarity">
    <text evidence="2">Belongs to the FGGY kinase family.</text>
</comment>
<sequence>MPQGRYILALDQGTTSSRAMVYHATDESFEVVGRGQHEFDQHFPDDGWVEHDPEDIWQTTLDACKDAIEDADIDASDLAGIGITNQRETTVIWERDSGKPIYPAIVWQDRRTAAYCRQLKDNQHEAMVQEHTGLLLDPYFSGTKIHWILEHVDGARKRAEAGELCFGTIDSFLLWRLTDGKVHATDATNASRTLLMNLETRAWDNELLALFDIPSALLPEIRDNADHFGDVACSTLLSTSKSNASVPVLAMIGDQQGALFGQACFSEGQMKSTYGTGCFALVNTGDRPRVSENRLLSTMAYQLEGKPTYALEGSIFMAGAIVQWLRDKLGMINEAAETESLSEGVPWQQSEMLIPAFTGLGAPYWDPEARAALFGMTRDTGRSQIAAAALRSVTLQTRDLLKAMDDDGQPVDELRVDGGMTENNWFMQALADMTGHPVLRANTTETTVRGAALLAGLQAGVFSGLKQIEALCRADDRWTPDLDQETRDKVYARWLAAVEKVR</sequence>
<reference evidence="13 14" key="1">
    <citation type="submission" date="2019-07" db="EMBL/GenBank/DDBJ databases">
        <authorList>
            <person name="Yang M."/>
            <person name="Zhao D."/>
            <person name="Xiang H."/>
        </authorList>
    </citation>
    <scope>NUCLEOTIDE SEQUENCE [LARGE SCALE GENOMIC DNA]</scope>
    <source>
        <strain evidence="13 14">IM1326</strain>
    </source>
</reference>
<dbReference type="PROSITE" id="PS00933">
    <property type="entry name" value="FGGY_KINASES_1"/>
    <property type="match status" value="1"/>
</dbReference>
<evidence type="ECO:0000256" key="7">
    <source>
        <dbReference type="ARBA" id="ARBA00022798"/>
    </source>
</evidence>
<comment type="catalytic activity">
    <reaction evidence="10">
        <text>glycerol + ATP = sn-glycerol 3-phosphate + ADP + H(+)</text>
        <dbReference type="Rhea" id="RHEA:21644"/>
        <dbReference type="ChEBI" id="CHEBI:15378"/>
        <dbReference type="ChEBI" id="CHEBI:17754"/>
        <dbReference type="ChEBI" id="CHEBI:30616"/>
        <dbReference type="ChEBI" id="CHEBI:57597"/>
        <dbReference type="ChEBI" id="CHEBI:456216"/>
        <dbReference type="EC" id="2.7.1.30"/>
    </reaction>
</comment>
<dbReference type="Pfam" id="PF02782">
    <property type="entry name" value="FGGY_C"/>
    <property type="match status" value="1"/>
</dbReference>
<accession>A0A552X2V5</accession>
<dbReference type="InterPro" id="IPR000577">
    <property type="entry name" value="Carb_kinase_FGGY"/>
</dbReference>
<dbReference type="Proteomes" id="UP000320359">
    <property type="component" value="Unassembled WGS sequence"/>
</dbReference>
<dbReference type="InterPro" id="IPR018485">
    <property type="entry name" value="FGGY_C"/>
</dbReference>
<gene>
    <name evidence="13" type="primary">glpK</name>
    <name evidence="13" type="ORF">FM042_08150</name>
</gene>
<dbReference type="NCBIfam" id="TIGR01311">
    <property type="entry name" value="glycerol_kin"/>
    <property type="match status" value="1"/>
</dbReference>
<evidence type="ECO:0000256" key="9">
    <source>
        <dbReference type="ARBA" id="ARBA00043149"/>
    </source>
</evidence>
<dbReference type="InterPro" id="IPR043129">
    <property type="entry name" value="ATPase_NBD"/>
</dbReference>
<evidence type="ECO:0000256" key="6">
    <source>
        <dbReference type="ARBA" id="ARBA00022777"/>
    </source>
</evidence>
<evidence type="ECO:0000256" key="4">
    <source>
        <dbReference type="ARBA" id="ARBA00022679"/>
    </source>
</evidence>
<dbReference type="GO" id="GO:0004370">
    <property type="term" value="F:glycerol kinase activity"/>
    <property type="evidence" value="ECO:0007669"/>
    <property type="project" value="UniProtKB-EC"/>
</dbReference>
<evidence type="ECO:0000259" key="12">
    <source>
        <dbReference type="Pfam" id="PF02782"/>
    </source>
</evidence>
<evidence type="ECO:0000256" key="3">
    <source>
        <dbReference type="ARBA" id="ARBA00012099"/>
    </source>
</evidence>
<evidence type="ECO:0000313" key="13">
    <source>
        <dbReference type="EMBL" id="TRW48943.1"/>
    </source>
</evidence>
<dbReference type="NCBIfam" id="NF000756">
    <property type="entry name" value="PRK00047.1"/>
    <property type="match status" value="1"/>
</dbReference>
<evidence type="ECO:0000256" key="10">
    <source>
        <dbReference type="ARBA" id="ARBA00052101"/>
    </source>
</evidence>
<dbReference type="SUPFAM" id="SSF53067">
    <property type="entry name" value="Actin-like ATPase domain"/>
    <property type="match status" value="2"/>
</dbReference>
<organism evidence="13 14">
    <name type="scientific">Aliidiomarina halalkaliphila</name>
    <dbReference type="NCBI Taxonomy" id="2593535"/>
    <lineage>
        <taxon>Bacteria</taxon>
        <taxon>Pseudomonadati</taxon>
        <taxon>Pseudomonadota</taxon>
        <taxon>Gammaproteobacteria</taxon>
        <taxon>Alteromonadales</taxon>
        <taxon>Idiomarinaceae</taxon>
        <taxon>Aliidiomarina</taxon>
    </lineage>
</organism>
<comment type="caution">
    <text evidence="13">The sequence shown here is derived from an EMBL/GenBank/DDBJ whole genome shotgun (WGS) entry which is preliminary data.</text>
</comment>
<dbReference type="EC" id="2.7.1.30" evidence="3"/>
<dbReference type="FunFam" id="3.30.420.40:FF:000007">
    <property type="entry name" value="Glycerol kinase"/>
    <property type="match status" value="1"/>
</dbReference>
<protein>
    <recommendedName>
        <fullName evidence="3">glycerol kinase</fullName>
        <ecNumber evidence="3">2.7.1.30</ecNumber>
    </recommendedName>
    <alternativeName>
        <fullName evidence="9">ATP:glycerol 3-phosphotransferase</fullName>
    </alternativeName>
</protein>
<keyword evidence="6 13" id="KW-0418">Kinase</keyword>
<keyword evidence="7" id="KW-0319">Glycerol metabolism</keyword>
<evidence type="ECO:0000256" key="1">
    <source>
        <dbReference type="ARBA" id="ARBA00005190"/>
    </source>
</evidence>